<organism evidence="2 3">
    <name type="scientific">Halomonas qaidamensis</name>
    <dbReference type="NCBI Taxonomy" id="2866211"/>
    <lineage>
        <taxon>Bacteria</taxon>
        <taxon>Pseudomonadati</taxon>
        <taxon>Pseudomonadota</taxon>
        <taxon>Gammaproteobacteria</taxon>
        <taxon>Oceanospirillales</taxon>
        <taxon>Halomonadaceae</taxon>
        <taxon>Halomonas</taxon>
    </lineage>
</organism>
<evidence type="ECO:0000313" key="3">
    <source>
        <dbReference type="Proteomes" id="UP001163082"/>
    </source>
</evidence>
<evidence type="ECO:0000313" key="2">
    <source>
        <dbReference type="EMBL" id="UYV17613.1"/>
    </source>
</evidence>
<reference evidence="2 3" key="1">
    <citation type="journal article" date="2022" name="Antonie Van Leeuwenhoek">
        <title>Whole genome sequencing of the halophilic Halomonas qaidamensis XH36, a novel species strain with high ectoine production.</title>
        <authorList>
            <person name="Zhang T."/>
            <person name="Cui T."/>
            <person name="Cao Y."/>
            <person name="Li Y."/>
            <person name="Li F."/>
            <person name="Zhu D."/>
            <person name="Xing J."/>
        </authorList>
    </citation>
    <scope>NUCLEOTIDE SEQUENCE [LARGE SCALE GENOMIC DNA]</scope>
    <source>
        <strain evidence="2 3">XH36</strain>
    </source>
</reference>
<evidence type="ECO:0000256" key="1">
    <source>
        <dbReference type="SAM" id="Phobius"/>
    </source>
</evidence>
<proteinExistence type="predicted"/>
<accession>A0ABY6JJV7</accession>
<dbReference type="EMBL" id="CP080627">
    <property type="protein sequence ID" value="UYV17613.1"/>
    <property type="molecule type" value="Genomic_DNA"/>
</dbReference>
<keyword evidence="1" id="KW-0812">Transmembrane</keyword>
<keyword evidence="3" id="KW-1185">Reference proteome</keyword>
<keyword evidence="1" id="KW-1133">Transmembrane helix</keyword>
<keyword evidence="1" id="KW-0472">Membrane</keyword>
<gene>
    <name evidence="2" type="ORF">K1Y77_08825</name>
</gene>
<feature type="transmembrane region" description="Helical" evidence="1">
    <location>
        <begin position="25"/>
        <end position="43"/>
    </location>
</feature>
<sequence length="188" mass="20950">METLLILLHQCQSRLNDIGVDAGDFLAGIFTLGGAALGAYLGGKVAFRGTIKANNQALTRSKLEEAFSALAEVTTVRTDQMVLVRDMLKNTDAIEVRRYAKEELEIHNHLPAASRLSALTNFYLPSAEQQVFELSGIQFLFDRFVRDLDENQGREAQASQHANEQLLEFYKLSGRLKEVIRQAHAELG</sequence>
<dbReference type="Proteomes" id="UP001163082">
    <property type="component" value="Chromosome"/>
</dbReference>
<dbReference type="RefSeq" id="WP_264428036.1">
    <property type="nucleotide sequence ID" value="NZ_CP080627.1"/>
</dbReference>
<name>A0ABY6JJV7_9GAMM</name>
<protein>
    <submittedName>
        <fullName evidence="2">Uncharacterized protein</fullName>
    </submittedName>
</protein>